<feature type="compositionally biased region" description="Low complexity" evidence="1">
    <location>
        <begin position="616"/>
        <end position="630"/>
    </location>
</feature>
<dbReference type="AlphaFoldDB" id="A0A3N2PN64"/>
<keyword evidence="3" id="KW-1185">Reference proteome</keyword>
<feature type="compositionally biased region" description="Low complexity" evidence="1">
    <location>
        <begin position="673"/>
        <end position="689"/>
    </location>
</feature>
<evidence type="ECO:0000256" key="1">
    <source>
        <dbReference type="SAM" id="MobiDB-lite"/>
    </source>
</evidence>
<dbReference type="STRING" id="1314773.A0A3N2PN64"/>
<name>A0A3N2PN64_SODAK</name>
<organism evidence="2 3">
    <name type="scientific">Sodiomyces alkalinus (strain CBS 110278 / VKM F-3762 / F11)</name>
    <name type="common">Alkaliphilic filamentous fungus</name>
    <dbReference type="NCBI Taxonomy" id="1314773"/>
    <lineage>
        <taxon>Eukaryota</taxon>
        <taxon>Fungi</taxon>
        <taxon>Dikarya</taxon>
        <taxon>Ascomycota</taxon>
        <taxon>Pezizomycotina</taxon>
        <taxon>Sordariomycetes</taxon>
        <taxon>Hypocreomycetidae</taxon>
        <taxon>Glomerellales</taxon>
        <taxon>Plectosphaerellaceae</taxon>
        <taxon>Sodiomyces</taxon>
    </lineage>
</organism>
<feature type="compositionally biased region" description="Low complexity" evidence="1">
    <location>
        <begin position="104"/>
        <end position="123"/>
    </location>
</feature>
<evidence type="ECO:0000313" key="3">
    <source>
        <dbReference type="Proteomes" id="UP000272025"/>
    </source>
</evidence>
<feature type="compositionally biased region" description="Polar residues" evidence="1">
    <location>
        <begin position="692"/>
        <end position="702"/>
    </location>
</feature>
<dbReference type="GeneID" id="39582088"/>
<dbReference type="OrthoDB" id="4849953at2759"/>
<feature type="compositionally biased region" description="Low complexity" evidence="1">
    <location>
        <begin position="586"/>
        <end position="596"/>
    </location>
</feature>
<accession>A0A3N2PN64</accession>
<feature type="compositionally biased region" description="Low complexity" evidence="1">
    <location>
        <begin position="413"/>
        <end position="427"/>
    </location>
</feature>
<proteinExistence type="predicted"/>
<feature type="compositionally biased region" description="Low complexity" evidence="1">
    <location>
        <begin position="486"/>
        <end position="497"/>
    </location>
</feature>
<feature type="compositionally biased region" description="Polar residues" evidence="1">
    <location>
        <begin position="150"/>
        <end position="163"/>
    </location>
</feature>
<dbReference type="RefSeq" id="XP_028463758.1">
    <property type="nucleotide sequence ID" value="XM_028613610.1"/>
</dbReference>
<feature type="compositionally biased region" description="Basic and acidic residues" evidence="1">
    <location>
        <begin position="533"/>
        <end position="547"/>
    </location>
</feature>
<feature type="region of interest" description="Disordered" evidence="1">
    <location>
        <begin position="27"/>
        <end position="287"/>
    </location>
</feature>
<dbReference type="EMBL" id="ML119060">
    <property type="protein sequence ID" value="ROT35952.1"/>
    <property type="molecule type" value="Genomic_DNA"/>
</dbReference>
<protein>
    <submittedName>
        <fullName evidence="2">Uncharacterized protein</fullName>
    </submittedName>
</protein>
<feature type="compositionally biased region" description="Basic and acidic residues" evidence="1">
    <location>
        <begin position="207"/>
        <end position="225"/>
    </location>
</feature>
<feature type="compositionally biased region" description="Basic and acidic residues" evidence="1">
    <location>
        <begin position="33"/>
        <end position="46"/>
    </location>
</feature>
<feature type="compositionally biased region" description="Basic residues" evidence="1">
    <location>
        <begin position="168"/>
        <end position="181"/>
    </location>
</feature>
<feature type="compositionally biased region" description="Polar residues" evidence="1">
    <location>
        <begin position="657"/>
        <end position="672"/>
    </location>
</feature>
<feature type="compositionally biased region" description="Polar residues" evidence="1">
    <location>
        <begin position="748"/>
        <end position="758"/>
    </location>
</feature>
<dbReference type="Proteomes" id="UP000272025">
    <property type="component" value="Unassembled WGS sequence"/>
</dbReference>
<evidence type="ECO:0000313" key="2">
    <source>
        <dbReference type="EMBL" id="ROT35952.1"/>
    </source>
</evidence>
<reference evidence="2 3" key="1">
    <citation type="journal article" date="2018" name="Mol. Ecol.">
        <title>The obligate alkalophilic soda-lake fungus Sodiomyces alkalinus has shifted to a protein diet.</title>
        <authorList>
            <person name="Grum-Grzhimaylo A.A."/>
            <person name="Falkoski D.L."/>
            <person name="van den Heuvel J."/>
            <person name="Valero-Jimenez C.A."/>
            <person name="Min B."/>
            <person name="Choi I.G."/>
            <person name="Lipzen A."/>
            <person name="Daum C.G."/>
            <person name="Aanen D.K."/>
            <person name="Tsang A."/>
            <person name="Henrissat B."/>
            <person name="Bilanenko E.N."/>
            <person name="de Vries R.P."/>
            <person name="van Kan J.A.L."/>
            <person name="Grigoriev I.V."/>
            <person name="Debets A.J.M."/>
        </authorList>
    </citation>
    <scope>NUCLEOTIDE SEQUENCE [LARGE SCALE GENOMIC DNA]</scope>
    <source>
        <strain evidence="2 3">F11</strain>
    </source>
</reference>
<feature type="compositionally biased region" description="Polar residues" evidence="1">
    <location>
        <begin position="240"/>
        <end position="252"/>
    </location>
</feature>
<sequence length="758" mass="82586">MVKKRIPTICEWALGFTVDDYVGEYERRRQRHEGRTKQRERFRVEVSTDDESEEETIKITYPRSGSPKEKAAETKKPAEGKKVHFDKEPLKSALKKTTDSEEVTTNTGDTSDTDSSTKNTGSNQEGGEDASESSHTDSPQKGTNKADVSDANTSTSESGPNDETASRASKKDKKSSKKKRSRDSGDIPVDASPEDEDQESEHKKKTKDNAKNKEEPDVETADSKSSRSCKSKKSNQSSKQPNAQKASDNNIGPLSDTETEALKAVSEKKSKTKNRPKKRQAAGKVQPEALIAHHVRQPNLIMPVRAEILQVEHAMEGMEDPRPNAFHDAQHNVLRVYHGPVYGNPNGMLYPRRDPSRSALPIGTPHPLANPYFYGFAHPANPGNIQFQNQSPWNQIAYPAMFGPPMMAPPSPAQAKPAQAAAEPSPAGTGAAAEPTQAQDKPTERETEEISPPQNPPPQERSGTVEETASERAKKKGKGRDSGIAQQVSQPSQNSVPINVNMYSYGSRPDPWSRAGRERYAKLNQASNSSAESPEKGGLRQETKDFWDGSCRNNRGPAMYDRDAANRAADISRSNAVHPDLRWSPRPEQQQPSSPQDGMDNGNADGWHNQASPEANKNWNNDNWGNSNNWESTNPQGDVPWGATNPQENWDAAATDGNWTEPANNIGVSSGQSNASGGSKKSLKSNSPKQDLATNLGPTSNEIDAKGDDINVKSSTMPGAWDSGVAGENDAGWDQTTKVVDNGGYSWGDTSAAQVGMW</sequence>
<gene>
    <name evidence="2" type="ORF">SODALDRAFT_352808</name>
</gene>
<feature type="compositionally biased region" description="Basic and acidic residues" evidence="1">
    <location>
        <begin position="66"/>
        <end position="90"/>
    </location>
</feature>
<feature type="compositionally biased region" description="Basic residues" evidence="1">
    <location>
        <begin position="270"/>
        <end position="281"/>
    </location>
</feature>
<feature type="region of interest" description="Disordered" evidence="1">
    <location>
        <begin position="407"/>
        <end position="758"/>
    </location>
</feature>